<name>A0A380JR85_9STRE</name>
<reference evidence="1 2" key="1">
    <citation type="submission" date="2018-06" db="EMBL/GenBank/DDBJ databases">
        <authorList>
            <consortium name="Pathogen Informatics"/>
            <person name="Doyle S."/>
        </authorList>
    </citation>
    <scope>NUCLEOTIDE SEQUENCE [LARGE SCALE GENOMIC DNA]</scope>
    <source>
        <strain evidence="1 2">NCTC12092</strain>
    </source>
</reference>
<dbReference type="Proteomes" id="UP000254461">
    <property type="component" value="Unassembled WGS sequence"/>
</dbReference>
<gene>
    <name evidence="1" type="ORF">NCTC12092_01200</name>
</gene>
<accession>A0A380JR85</accession>
<proteinExistence type="predicted"/>
<sequence length="509" mass="60520">MKYINSSLKPVDNFYSLEEVTCFDRLLGIFLNSINNSYCDLFYMVNNFYRCYRSNDNSNKYDFEREILILKDIFCIKSEKINFSDEVDLAELIVRCVDKYGFVFTPINLKSIYYSTYYREKNWPHLFLINGYDKEKELFYIVDSTQIYSDTLTEHNFCITFEMLKYAYKSYFNEYLLNKEREYILIISSTVNKASEVEVFQKAFHHMFNQSDVLSREFEIINSILISRDFNLLMNLKNVAKKKKLFFAILFEKLQLYGLISKKELADLFQTLDIVLDKWTIFINRWIKDILKNNNQLLNTDFFVPEEKKLFEFFSKQVSIYQEKLVESIALNFNTDSEIFKCLQNSEQIITIIAENPYKFRFNFTGDKVYNSWFNDDSPKVRINKCLNQFGVKINVVYNEKDSKFVAGIYCFINDNLYYFGLDSSCFINLDLMGKNPRIFRKRLETSEVYLKIVRHEDSCEFSYSVDGITYFYATSLDIRSCHFSCGIGCKTYSKPMPLCIDFDDIFIG</sequence>
<evidence type="ECO:0000313" key="1">
    <source>
        <dbReference type="EMBL" id="SUN46813.1"/>
    </source>
</evidence>
<organism evidence="1 2">
    <name type="scientific">Streptococcus equi subsp. equi</name>
    <dbReference type="NCBI Taxonomy" id="148942"/>
    <lineage>
        <taxon>Bacteria</taxon>
        <taxon>Bacillati</taxon>
        <taxon>Bacillota</taxon>
        <taxon>Bacilli</taxon>
        <taxon>Lactobacillales</taxon>
        <taxon>Streptococcaceae</taxon>
        <taxon>Streptococcus</taxon>
    </lineage>
</organism>
<dbReference type="EMBL" id="UHFF01000002">
    <property type="protein sequence ID" value="SUN46813.1"/>
    <property type="molecule type" value="Genomic_DNA"/>
</dbReference>
<dbReference type="RefSeq" id="WP_115251045.1">
    <property type="nucleotide sequence ID" value="NZ_UHFF01000002.1"/>
</dbReference>
<evidence type="ECO:0000313" key="2">
    <source>
        <dbReference type="Proteomes" id="UP000254461"/>
    </source>
</evidence>
<dbReference type="AlphaFoldDB" id="A0A380JR85"/>
<dbReference type="SUPFAM" id="SSF49899">
    <property type="entry name" value="Concanavalin A-like lectins/glucanases"/>
    <property type="match status" value="1"/>
</dbReference>
<dbReference type="InterPro" id="IPR013320">
    <property type="entry name" value="ConA-like_dom_sf"/>
</dbReference>
<protein>
    <submittedName>
        <fullName evidence="1">Peptidase</fullName>
    </submittedName>
</protein>